<keyword evidence="1" id="KW-1015">Disulfide bond</keyword>
<reference evidence="4 5" key="1">
    <citation type="submission" date="2016-06" db="EMBL/GenBank/DDBJ databases">
        <title>Complete genome sequence of a deep-branching marine Gamma Proteobacterium Woeseia oceani type strain XK5.</title>
        <authorList>
            <person name="Mu D."/>
            <person name="Du Z."/>
        </authorList>
    </citation>
    <scope>NUCLEOTIDE SEQUENCE [LARGE SCALE GENOMIC DNA]</scope>
    <source>
        <strain evidence="4 5">XK5</strain>
    </source>
</reference>
<dbReference type="AlphaFoldDB" id="A0A193LHP1"/>
<dbReference type="SUPFAM" id="SSF52833">
    <property type="entry name" value="Thioredoxin-like"/>
    <property type="match status" value="1"/>
</dbReference>
<gene>
    <name evidence="4" type="ORF">BA177_12765</name>
</gene>
<dbReference type="NCBIfam" id="NF001808">
    <property type="entry name" value="PRK00522.1"/>
    <property type="match status" value="1"/>
</dbReference>
<dbReference type="KEGG" id="woc:BA177_12765"/>
<keyword evidence="2" id="KW-0676">Redox-active center</keyword>
<dbReference type="Pfam" id="PF08534">
    <property type="entry name" value="Redoxin"/>
    <property type="match status" value="1"/>
</dbReference>
<keyword evidence="5" id="KW-1185">Reference proteome</keyword>
<dbReference type="InterPro" id="IPR013740">
    <property type="entry name" value="Redoxin"/>
</dbReference>
<dbReference type="InterPro" id="IPR036249">
    <property type="entry name" value="Thioredoxin-like_sf"/>
</dbReference>
<name>A0A193LHP1_9GAMM</name>
<evidence type="ECO:0000313" key="5">
    <source>
        <dbReference type="Proteomes" id="UP000092695"/>
    </source>
</evidence>
<feature type="domain" description="Thioredoxin" evidence="3">
    <location>
        <begin position="18"/>
        <end position="167"/>
    </location>
</feature>
<dbReference type="CDD" id="cd03014">
    <property type="entry name" value="PRX_Atyp2cys"/>
    <property type="match status" value="1"/>
</dbReference>
<proteinExistence type="predicted"/>
<protein>
    <submittedName>
        <fullName evidence="4">Lipid hydroperoxide peroxidase</fullName>
    </submittedName>
</protein>
<dbReference type="RefSeq" id="WP_068616794.1">
    <property type="nucleotide sequence ID" value="NZ_CP016268.1"/>
</dbReference>
<dbReference type="GO" id="GO:0008379">
    <property type="term" value="F:thioredoxin peroxidase activity"/>
    <property type="evidence" value="ECO:0007669"/>
    <property type="project" value="InterPro"/>
</dbReference>
<evidence type="ECO:0000259" key="3">
    <source>
        <dbReference type="PROSITE" id="PS51352"/>
    </source>
</evidence>
<dbReference type="PANTHER" id="PTHR43110">
    <property type="entry name" value="THIOL PEROXIDASE"/>
    <property type="match status" value="1"/>
</dbReference>
<dbReference type="Proteomes" id="UP000092695">
    <property type="component" value="Chromosome"/>
</dbReference>
<dbReference type="InterPro" id="IPR002065">
    <property type="entry name" value="TPX"/>
</dbReference>
<organism evidence="4 5">
    <name type="scientific">Woeseia oceani</name>
    <dbReference type="NCBI Taxonomy" id="1548547"/>
    <lineage>
        <taxon>Bacteria</taxon>
        <taxon>Pseudomonadati</taxon>
        <taxon>Pseudomonadota</taxon>
        <taxon>Gammaproteobacteria</taxon>
        <taxon>Woeseiales</taxon>
        <taxon>Woeseiaceae</taxon>
        <taxon>Woeseia</taxon>
    </lineage>
</organism>
<dbReference type="PANTHER" id="PTHR43110:SF1">
    <property type="entry name" value="THIOL PEROXIDASE"/>
    <property type="match status" value="1"/>
</dbReference>
<evidence type="ECO:0000256" key="2">
    <source>
        <dbReference type="ARBA" id="ARBA00023284"/>
    </source>
</evidence>
<keyword evidence="4" id="KW-0560">Oxidoreductase</keyword>
<dbReference type="OrthoDB" id="9781543at2"/>
<dbReference type="STRING" id="1548547.BA177_12765"/>
<dbReference type="EMBL" id="CP016268">
    <property type="protein sequence ID" value="ANO51958.1"/>
    <property type="molecule type" value="Genomic_DNA"/>
</dbReference>
<evidence type="ECO:0000313" key="4">
    <source>
        <dbReference type="EMBL" id="ANO51958.1"/>
    </source>
</evidence>
<keyword evidence="4" id="KW-0575">Peroxidase</keyword>
<sequence>MQNITFNGSQYKISGSLPTVGSRAPDVSLVSTELRDMTLADWMGKRKVLNIFPSIDTPICAKSVVAFDKLAEEHDDVAMLMISYDLPFAHKRFMTEQGLQRVTGLSAIRHAGFGDNYGVLIVDGPLAGMFARAVVVLDENNTVVHSELVEDIGNEPDYAAALSALGIEANMDLVCD</sequence>
<dbReference type="Gene3D" id="3.40.30.10">
    <property type="entry name" value="Glutaredoxin"/>
    <property type="match status" value="1"/>
</dbReference>
<evidence type="ECO:0000256" key="1">
    <source>
        <dbReference type="ARBA" id="ARBA00023157"/>
    </source>
</evidence>
<accession>A0A193LHP1</accession>
<dbReference type="InterPro" id="IPR050455">
    <property type="entry name" value="Tpx_Peroxidase_subfamily"/>
</dbReference>
<dbReference type="PROSITE" id="PS51352">
    <property type="entry name" value="THIOREDOXIN_2"/>
    <property type="match status" value="1"/>
</dbReference>
<dbReference type="InterPro" id="IPR013766">
    <property type="entry name" value="Thioredoxin_domain"/>
</dbReference>